<comment type="similarity">
    <text evidence="2 7">Belongs to the acyl-CoA dehydrogenase family.</text>
</comment>
<dbReference type="InterPro" id="IPR006091">
    <property type="entry name" value="Acyl-CoA_Oxase/DH_mid-dom"/>
</dbReference>
<accession>A0ABW8AMW1</accession>
<organism evidence="11 12">
    <name type="scientific">Spongisporangium articulatum</name>
    <dbReference type="NCBI Taxonomy" id="3362603"/>
    <lineage>
        <taxon>Bacteria</taxon>
        <taxon>Bacillati</taxon>
        <taxon>Actinomycetota</taxon>
        <taxon>Actinomycetes</taxon>
        <taxon>Kineosporiales</taxon>
        <taxon>Kineosporiaceae</taxon>
        <taxon>Spongisporangium</taxon>
    </lineage>
</organism>
<comment type="caution">
    <text evidence="11">The sequence shown here is derived from an EMBL/GenBank/DDBJ whole genome shotgun (WGS) entry which is preliminary data.</text>
</comment>
<dbReference type="PANTHER" id="PTHR42807">
    <property type="entry name" value="GLUTARYL-COA DEHYDROGENASE, MITOCHONDRIAL"/>
    <property type="match status" value="1"/>
</dbReference>
<dbReference type="InterPro" id="IPR046373">
    <property type="entry name" value="Acyl-CoA_Oxase/DH_mid-dom_sf"/>
</dbReference>
<evidence type="ECO:0000256" key="4">
    <source>
        <dbReference type="ARBA" id="ARBA00022827"/>
    </source>
</evidence>
<dbReference type="InterPro" id="IPR037069">
    <property type="entry name" value="AcylCoA_DH/ox_N_sf"/>
</dbReference>
<evidence type="ECO:0000256" key="5">
    <source>
        <dbReference type="ARBA" id="ARBA00022946"/>
    </source>
</evidence>
<dbReference type="InterPro" id="IPR009100">
    <property type="entry name" value="AcylCoA_DH/oxidase_NM_dom_sf"/>
</dbReference>
<dbReference type="InterPro" id="IPR052033">
    <property type="entry name" value="Glutaryl-CoA_DH_mitochondrial"/>
</dbReference>
<dbReference type="InterPro" id="IPR013786">
    <property type="entry name" value="AcylCoA_DH/ox_N"/>
</dbReference>
<evidence type="ECO:0000256" key="1">
    <source>
        <dbReference type="ARBA" id="ARBA00001974"/>
    </source>
</evidence>
<dbReference type="Pfam" id="PF02771">
    <property type="entry name" value="Acyl-CoA_dh_N"/>
    <property type="match status" value="1"/>
</dbReference>
<name>A0ABW8AMW1_9ACTN</name>
<comment type="cofactor">
    <cofactor evidence="1 7">
        <name>FAD</name>
        <dbReference type="ChEBI" id="CHEBI:57692"/>
    </cofactor>
</comment>
<dbReference type="InterPro" id="IPR009075">
    <property type="entry name" value="AcylCo_DH/oxidase_C"/>
</dbReference>
<feature type="domain" description="Acyl-CoA oxidase/dehydrogenase middle" evidence="9">
    <location>
        <begin position="139"/>
        <end position="229"/>
    </location>
</feature>
<dbReference type="RefSeq" id="WP_398279937.1">
    <property type="nucleotide sequence ID" value="NZ_JBITLV010000003.1"/>
</dbReference>
<dbReference type="Gene3D" id="1.10.540.10">
    <property type="entry name" value="Acyl-CoA dehydrogenase/oxidase, N-terminal domain"/>
    <property type="match status" value="1"/>
</dbReference>
<dbReference type="Pfam" id="PF02770">
    <property type="entry name" value="Acyl-CoA_dh_M"/>
    <property type="match status" value="1"/>
</dbReference>
<evidence type="ECO:0000256" key="3">
    <source>
        <dbReference type="ARBA" id="ARBA00022630"/>
    </source>
</evidence>
<keyword evidence="4 7" id="KW-0274">FAD</keyword>
<dbReference type="SUPFAM" id="SSF56645">
    <property type="entry name" value="Acyl-CoA dehydrogenase NM domain-like"/>
    <property type="match status" value="1"/>
</dbReference>
<reference evidence="11 12" key="1">
    <citation type="submission" date="2024-10" db="EMBL/GenBank/DDBJ databases">
        <title>The Natural Products Discovery Center: Release of the First 8490 Sequenced Strains for Exploring Actinobacteria Biosynthetic Diversity.</title>
        <authorList>
            <person name="Kalkreuter E."/>
            <person name="Kautsar S.A."/>
            <person name="Yang D."/>
            <person name="Bader C.D."/>
            <person name="Teijaro C.N."/>
            <person name="Fluegel L."/>
            <person name="Davis C.M."/>
            <person name="Simpson J.R."/>
            <person name="Lauterbach L."/>
            <person name="Steele A.D."/>
            <person name="Gui C."/>
            <person name="Meng S."/>
            <person name="Li G."/>
            <person name="Viehrig K."/>
            <person name="Ye F."/>
            <person name="Su P."/>
            <person name="Kiefer A.F."/>
            <person name="Nichols A."/>
            <person name="Cepeda A.J."/>
            <person name="Yan W."/>
            <person name="Fan B."/>
            <person name="Jiang Y."/>
            <person name="Adhikari A."/>
            <person name="Zheng C.-J."/>
            <person name="Schuster L."/>
            <person name="Cowan T.M."/>
            <person name="Smanski M.J."/>
            <person name="Chevrette M.G."/>
            <person name="De Carvalho L.P.S."/>
            <person name="Shen B."/>
        </authorList>
    </citation>
    <scope>NUCLEOTIDE SEQUENCE [LARGE SCALE GENOMIC DNA]</scope>
    <source>
        <strain evidence="11 12">NPDC049639</strain>
    </source>
</reference>
<gene>
    <name evidence="11" type="ORF">ACIB24_11685</name>
</gene>
<dbReference type="Proteomes" id="UP001612915">
    <property type="component" value="Unassembled WGS sequence"/>
</dbReference>
<evidence type="ECO:0000313" key="12">
    <source>
        <dbReference type="Proteomes" id="UP001612915"/>
    </source>
</evidence>
<evidence type="ECO:0000256" key="6">
    <source>
        <dbReference type="ARBA" id="ARBA00023002"/>
    </source>
</evidence>
<evidence type="ECO:0000259" key="9">
    <source>
        <dbReference type="Pfam" id="PF02770"/>
    </source>
</evidence>
<dbReference type="Pfam" id="PF00441">
    <property type="entry name" value="Acyl-CoA_dh_1"/>
    <property type="match status" value="1"/>
</dbReference>
<proteinExistence type="inferred from homology"/>
<keyword evidence="12" id="KW-1185">Reference proteome</keyword>
<evidence type="ECO:0000259" key="10">
    <source>
        <dbReference type="Pfam" id="PF02771"/>
    </source>
</evidence>
<feature type="domain" description="Acyl-CoA dehydrogenase/oxidase N-terminal" evidence="10">
    <location>
        <begin position="23"/>
        <end position="135"/>
    </location>
</feature>
<dbReference type="SUPFAM" id="SSF47203">
    <property type="entry name" value="Acyl-CoA dehydrogenase C-terminal domain-like"/>
    <property type="match status" value="1"/>
</dbReference>
<evidence type="ECO:0000259" key="8">
    <source>
        <dbReference type="Pfam" id="PF00441"/>
    </source>
</evidence>
<keyword evidence="6 7" id="KW-0560">Oxidoreductase</keyword>
<evidence type="ECO:0000256" key="2">
    <source>
        <dbReference type="ARBA" id="ARBA00009347"/>
    </source>
</evidence>
<sequence>MTTPSAQPSFTPDSLLALDSVLTEEERATAASVRGMLADVVRPHVARWYLDGTLPARDLAKTFGDLGLLGMHLEGYGCAGTSATMYGVACRELEAADGGVRSLVSVQGSLAMYPIHRYGSEEQKQEWLPRMAAGEAIGCFGLTEPDVGSDPSSMRTRARRDRSDWVLDGGKMWITNAPVADVAVIWARTDEGVRGFVVPTDSKGFSVSEVTGKLSLRASLTGEIVLDGVRLPESAVLPGVSGLKGPLSCLTEARFGIIWGATGALRDSLEQALAYAATRVQFEKPIAGFQLTQAKFADAAAAYGKAVLLALHLGRVKDGAYPGVRITPEMISVGKLDNVRTALAVCRTMRTILGGSGITADYSPMRHLSNLETVLTYEGTSEVHQLVIGKALTGLNAFA</sequence>
<protein>
    <submittedName>
        <fullName evidence="11">Acyl-CoA dehydrogenase family protein</fullName>
    </submittedName>
</protein>
<keyword evidence="3 7" id="KW-0285">Flavoprotein</keyword>
<evidence type="ECO:0000256" key="7">
    <source>
        <dbReference type="RuleBase" id="RU362125"/>
    </source>
</evidence>
<feature type="domain" description="Acyl-CoA dehydrogenase/oxidase C-terminal" evidence="8">
    <location>
        <begin position="242"/>
        <end position="392"/>
    </location>
</feature>
<dbReference type="PANTHER" id="PTHR42807:SF1">
    <property type="entry name" value="GLUTARYL-COA DEHYDROGENASE, MITOCHONDRIAL"/>
    <property type="match status" value="1"/>
</dbReference>
<keyword evidence="5" id="KW-0809">Transit peptide</keyword>
<dbReference type="Gene3D" id="1.20.140.10">
    <property type="entry name" value="Butyryl-CoA Dehydrogenase, subunit A, domain 3"/>
    <property type="match status" value="1"/>
</dbReference>
<dbReference type="EMBL" id="JBITLV010000003">
    <property type="protein sequence ID" value="MFI7587725.1"/>
    <property type="molecule type" value="Genomic_DNA"/>
</dbReference>
<dbReference type="InterPro" id="IPR036250">
    <property type="entry name" value="AcylCo_DH-like_C"/>
</dbReference>
<evidence type="ECO:0000313" key="11">
    <source>
        <dbReference type="EMBL" id="MFI7587725.1"/>
    </source>
</evidence>
<dbReference type="Gene3D" id="2.40.110.10">
    <property type="entry name" value="Butyryl-CoA Dehydrogenase, subunit A, domain 2"/>
    <property type="match status" value="1"/>
</dbReference>